<protein>
    <submittedName>
        <fullName evidence="1">Uncharacterized protein</fullName>
    </submittedName>
</protein>
<dbReference type="EMBL" id="UINC01193166">
    <property type="protein sequence ID" value="SVE08642.1"/>
    <property type="molecule type" value="Genomic_DNA"/>
</dbReference>
<organism evidence="1">
    <name type="scientific">marine metagenome</name>
    <dbReference type="NCBI Taxonomy" id="408172"/>
    <lineage>
        <taxon>unclassified sequences</taxon>
        <taxon>metagenomes</taxon>
        <taxon>ecological metagenomes</taxon>
    </lineage>
</organism>
<reference evidence="1" key="1">
    <citation type="submission" date="2018-05" db="EMBL/GenBank/DDBJ databases">
        <authorList>
            <person name="Lanie J.A."/>
            <person name="Ng W.-L."/>
            <person name="Kazmierczak K.M."/>
            <person name="Andrzejewski T.M."/>
            <person name="Davidsen T.M."/>
            <person name="Wayne K.J."/>
            <person name="Tettelin H."/>
            <person name="Glass J.I."/>
            <person name="Rusch D."/>
            <person name="Podicherti R."/>
            <person name="Tsui H.-C.T."/>
            <person name="Winkler M.E."/>
        </authorList>
    </citation>
    <scope>NUCLEOTIDE SEQUENCE</scope>
</reference>
<proteinExistence type="predicted"/>
<accession>A0A383ALJ8</accession>
<dbReference type="AlphaFoldDB" id="A0A383ALJ8"/>
<evidence type="ECO:0000313" key="1">
    <source>
        <dbReference type="EMBL" id="SVE08642.1"/>
    </source>
</evidence>
<sequence>MKLAVEQITFGPSHHLFGYIGHARTIPWDGANRYILALRVSFQDHMPGPGEAADVCLLDAHGGYAVEKIDQTCGWNPQQGAMFYWNPEQPATQFFFNDRDPQTQKVFTVLYDIAERKRLREYRYDDTPIGNSGVAQHGGWFLGLNYARMARLRRVTGYVGAWD</sequence>
<gene>
    <name evidence="1" type="ORF">METZ01_LOCUS461496</name>
</gene>
<name>A0A383ALJ8_9ZZZZ</name>
<feature type="non-terminal residue" evidence="1">
    <location>
        <position position="163"/>
    </location>
</feature>